<dbReference type="Gene3D" id="3.30.700.10">
    <property type="entry name" value="Glycoprotein, Type 4 Pilin"/>
    <property type="match status" value="1"/>
</dbReference>
<dbReference type="EMBL" id="MEZX01000002">
    <property type="protein sequence ID" value="OGD64735.1"/>
    <property type="molecule type" value="Genomic_DNA"/>
</dbReference>
<name>A0A1F5EBG7_9BACT</name>
<dbReference type="GO" id="GO:0016020">
    <property type="term" value="C:membrane"/>
    <property type="evidence" value="ECO:0007669"/>
    <property type="project" value="UniProtKB-SubCell"/>
</dbReference>
<protein>
    <recommendedName>
        <fullName evidence="9">Type II secretion system protein GspG C-terminal domain-containing protein</fullName>
    </recommendedName>
</protein>
<dbReference type="Pfam" id="PF07963">
    <property type="entry name" value="N_methyl"/>
    <property type="match status" value="1"/>
</dbReference>
<evidence type="ECO:0000256" key="2">
    <source>
        <dbReference type="ARBA" id="ARBA00022481"/>
    </source>
</evidence>
<dbReference type="InterPro" id="IPR000983">
    <property type="entry name" value="Bac_GSPG_pilin"/>
</dbReference>
<evidence type="ECO:0000313" key="8">
    <source>
        <dbReference type="Proteomes" id="UP000177481"/>
    </source>
</evidence>
<accession>A0A1F5EBG7</accession>
<proteinExistence type="predicted"/>
<keyword evidence="2" id="KW-0488">Methylation</keyword>
<evidence type="ECO:0000256" key="4">
    <source>
        <dbReference type="ARBA" id="ARBA00022989"/>
    </source>
</evidence>
<dbReference type="GO" id="GO:0015627">
    <property type="term" value="C:type II protein secretion system complex"/>
    <property type="evidence" value="ECO:0007669"/>
    <property type="project" value="InterPro"/>
</dbReference>
<dbReference type="PANTHER" id="PTHR30093:SF44">
    <property type="entry name" value="TYPE II SECRETION SYSTEM CORE PROTEIN G"/>
    <property type="match status" value="1"/>
</dbReference>
<sequence length="204" mass="21950">MRRSGFTLVELLIVIVIIGILIGLGVASWSAISARGRDNTRKTDIARMKGVLKQLYSDSRTYPKFDKGSGSSIITAGWQLLDSPSGCTHTSGGKFLTPNYLATLPQDPQDKNNYKNSSCSTLMASQKSSYLYISSPTHATNGPTTPEGFALFATLERPVTGEALVDSENPLKNNISPFGSWYVGLSAYPTLGVNANYLVTSNSN</sequence>
<dbReference type="STRING" id="1797471.A3A71_01640"/>
<gene>
    <name evidence="7" type="ORF">A3A71_01640</name>
</gene>
<reference evidence="7 8" key="1">
    <citation type="journal article" date="2016" name="Nat. Commun.">
        <title>Thousands of microbial genomes shed light on interconnected biogeochemical processes in an aquifer system.</title>
        <authorList>
            <person name="Anantharaman K."/>
            <person name="Brown C.T."/>
            <person name="Hug L.A."/>
            <person name="Sharon I."/>
            <person name="Castelle C.J."/>
            <person name="Probst A.J."/>
            <person name="Thomas B.C."/>
            <person name="Singh A."/>
            <person name="Wilkins M.J."/>
            <person name="Karaoz U."/>
            <person name="Brodie E.L."/>
            <person name="Williams K.H."/>
            <person name="Hubbard S.S."/>
            <person name="Banfield J.F."/>
        </authorList>
    </citation>
    <scope>NUCLEOTIDE SEQUENCE [LARGE SCALE GENOMIC DNA]</scope>
</reference>
<dbReference type="AlphaFoldDB" id="A0A1F5EBG7"/>
<dbReference type="SUPFAM" id="SSF54523">
    <property type="entry name" value="Pili subunits"/>
    <property type="match status" value="1"/>
</dbReference>
<keyword evidence="3 6" id="KW-0812">Transmembrane</keyword>
<dbReference type="PRINTS" id="PR00813">
    <property type="entry name" value="BCTERIALGSPG"/>
</dbReference>
<dbReference type="NCBIfam" id="TIGR02532">
    <property type="entry name" value="IV_pilin_GFxxxE"/>
    <property type="match status" value="1"/>
</dbReference>
<organism evidence="7 8">
    <name type="scientific">Candidatus Berkelbacteria bacterium RIFCSPLOWO2_01_FULL_50_28</name>
    <dbReference type="NCBI Taxonomy" id="1797471"/>
    <lineage>
        <taxon>Bacteria</taxon>
        <taxon>Candidatus Berkelbacteria</taxon>
    </lineage>
</organism>
<dbReference type="PANTHER" id="PTHR30093">
    <property type="entry name" value="GENERAL SECRETION PATHWAY PROTEIN G"/>
    <property type="match status" value="1"/>
</dbReference>
<dbReference type="InterPro" id="IPR045584">
    <property type="entry name" value="Pilin-like"/>
</dbReference>
<evidence type="ECO:0000313" key="7">
    <source>
        <dbReference type="EMBL" id="OGD64735.1"/>
    </source>
</evidence>
<evidence type="ECO:0000256" key="5">
    <source>
        <dbReference type="ARBA" id="ARBA00023136"/>
    </source>
</evidence>
<comment type="subcellular location">
    <subcellularLocation>
        <location evidence="1">Membrane</location>
        <topology evidence="1">Single-pass membrane protein</topology>
    </subcellularLocation>
</comment>
<evidence type="ECO:0008006" key="9">
    <source>
        <dbReference type="Google" id="ProtNLM"/>
    </source>
</evidence>
<evidence type="ECO:0000256" key="1">
    <source>
        <dbReference type="ARBA" id="ARBA00004167"/>
    </source>
</evidence>
<keyword evidence="4 6" id="KW-1133">Transmembrane helix</keyword>
<feature type="transmembrane region" description="Helical" evidence="6">
    <location>
        <begin position="12"/>
        <end position="32"/>
    </location>
</feature>
<dbReference type="GO" id="GO:0015628">
    <property type="term" value="P:protein secretion by the type II secretion system"/>
    <property type="evidence" value="ECO:0007669"/>
    <property type="project" value="InterPro"/>
</dbReference>
<dbReference type="Proteomes" id="UP000177481">
    <property type="component" value="Unassembled WGS sequence"/>
</dbReference>
<keyword evidence="5 6" id="KW-0472">Membrane</keyword>
<dbReference type="InterPro" id="IPR012902">
    <property type="entry name" value="N_methyl_site"/>
</dbReference>
<evidence type="ECO:0000256" key="6">
    <source>
        <dbReference type="SAM" id="Phobius"/>
    </source>
</evidence>
<evidence type="ECO:0000256" key="3">
    <source>
        <dbReference type="ARBA" id="ARBA00022692"/>
    </source>
</evidence>
<comment type="caution">
    <text evidence="7">The sequence shown here is derived from an EMBL/GenBank/DDBJ whole genome shotgun (WGS) entry which is preliminary data.</text>
</comment>